<organism evidence="5 6">
    <name type="scientific">Setaria viridis</name>
    <name type="common">Green bristlegrass</name>
    <name type="synonym">Setaria italica subsp. viridis</name>
    <dbReference type="NCBI Taxonomy" id="4556"/>
    <lineage>
        <taxon>Eukaryota</taxon>
        <taxon>Viridiplantae</taxon>
        <taxon>Streptophyta</taxon>
        <taxon>Embryophyta</taxon>
        <taxon>Tracheophyta</taxon>
        <taxon>Spermatophyta</taxon>
        <taxon>Magnoliopsida</taxon>
        <taxon>Liliopsida</taxon>
        <taxon>Poales</taxon>
        <taxon>Poaceae</taxon>
        <taxon>PACMAD clade</taxon>
        <taxon>Panicoideae</taxon>
        <taxon>Panicodae</taxon>
        <taxon>Paniceae</taxon>
        <taxon>Cenchrinae</taxon>
        <taxon>Setaria</taxon>
    </lineage>
</organism>
<sequence length="756" mass="79710">MATKLDQSSPAKHQRAKSTAPLSLTPKISIFGTKAGFVIPKNKLAGSLVTRGATTKNETPTASKEDNSRHAQRKTKWGPDLTTDPAVCKGRALAYQTRVEQITKQLKSGTLDMGKIEGSVSTGKGTNSVGSDNLKENEHLLPFLQQGKVELLELERREITGEILRLNPGYKVPENYKPVLKETKIPLPAEAHPGHNIIGVLIGPESNTLKRLHEETGAVIQVYGTKKINGEKSEIHHQDISDARAAYEDLYINVSADSYDKVDTAVALIELLLAPVSVKSTSTPTTTTVSSAVTSDVNPVQNTISPPGLLHYQSQNAPWLSTPQTDAPSITSSGPVLSTLPNNSLQPQPFAGSFSMPPFTGHPPHMNSTPRNPFPVPGPQQSMPSNQQHPPQFRANSSIGPFGQPPGIVSPQMTPSSSVPPPVRPLQIPHASGGWPSFSPITPQSQWPPQASPNFVPVRPISVSPLGATPPHGPAALTPPSNMPTMYHSQQPALANFTCSATLVSRPPGGVQSFSTVAPQCPSPVAFPGGGGSSTQSGYPLSIGPPPAFSRVGPTPGMVPPSCPPASGPASTSSGQAPIAALRPPRPVAGDFTFRPVVSPAPTPDFAASGGQMGIQGRSHPGAPFFHPGNQSPNQGFQRPCDGRPLNAMGQARMHAPPHPPQHLHGGFPRNPSHLELPAGFPGIPPAVQAHPMLGPSNFLPSRPFQPRPPSQANPFASRDRQGGNPIYNPFAPTAAQKTEGADPEYEDLMASVGVK</sequence>
<proteinExistence type="predicted"/>
<feature type="compositionally biased region" description="Low complexity" evidence="3">
    <location>
        <begin position="568"/>
        <end position="578"/>
    </location>
</feature>
<dbReference type="Proteomes" id="UP000298652">
    <property type="component" value="Chromosome 6"/>
</dbReference>
<protein>
    <recommendedName>
        <fullName evidence="4">K Homology domain-containing protein</fullName>
    </recommendedName>
</protein>
<feature type="compositionally biased region" description="Polar residues" evidence="3">
    <location>
        <begin position="479"/>
        <end position="488"/>
    </location>
</feature>
<feature type="region of interest" description="Disordered" evidence="3">
    <location>
        <begin position="50"/>
        <end position="83"/>
    </location>
</feature>
<accession>A0A4U6TZW9</accession>
<dbReference type="PROSITE" id="PS50084">
    <property type="entry name" value="KH_TYPE_1"/>
    <property type="match status" value="1"/>
</dbReference>
<feature type="region of interest" description="Disordered" evidence="3">
    <location>
        <begin position="527"/>
        <end position="583"/>
    </location>
</feature>
<feature type="region of interest" description="Disordered" evidence="3">
    <location>
        <begin position="696"/>
        <end position="756"/>
    </location>
</feature>
<dbReference type="Gramene" id="TKW08012">
    <property type="protein sequence ID" value="TKW08012"/>
    <property type="gene ID" value="SEVIR_6G000900v2"/>
</dbReference>
<feature type="compositionally biased region" description="Polar residues" evidence="3">
    <location>
        <begin position="439"/>
        <end position="453"/>
    </location>
</feature>
<dbReference type="Pfam" id="PF22675">
    <property type="entry name" value="KH-I_KHDC4-BBP"/>
    <property type="match status" value="1"/>
</dbReference>
<feature type="compositionally biased region" description="Pro residues" evidence="3">
    <location>
        <begin position="557"/>
        <end position="567"/>
    </location>
</feature>
<feature type="compositionally biased region" description="Polar residues" evidence="3">
    <location>
        <begin position="52"/>
        <end position="62"/>
    </location>
</feature>
<reference evidence="5" key="1">
    <citation type="submission" date="2019-03" db="EMBL/GenBank/DDBJ databases">
        <title>WGS assembly of Setaria viridis.</title>
        <authorList>
            <person name="Huang P."/>
            <person name="Jenkins J."/>
            <person name="Grimwood J."/>
            <person name="Barry K."/>
            <person name="Healey A."/>
            <person name="Mamidi S."/>
            <person name="Sreedasyam A."/>
            <person name="Shu S."/>
            <person name="Feldman M."/>
            <person name="Wu J."/>
            <person name="Yu Y."/>
            <person name="Chen C."/>
            <person name="Johnson J."/>
            <person name="Rokhsar D."/>
            <person name="Baxter I."/>
            <person name="Schmutz J."/>
            <person name="Brutnell T."/>
            <person name="Kellogg E."/>
        </authorList>
    </citation>
    <scope>NUCLEOTIDE SEQUENCE [LARGE SCALE GENOMIC DNA]</scope>
</reference>
<feature type="compositionally biased region" description="Polar residues" evidence="3">
    <location>
        <begin position="379"/>
        <end position="399"/>
    </location>
</feature>
<evidence type="ECO:0000313" key="6">
    <source>
        <dbReference type="Proteomes" id="UP000298652"/>
    </source>
</evidence>
<keyword evidence="6" id="KW-1185">Reference proteome</keyword>
<keyword evidence="1 2" id="KW-0694">RNA-binding</keyword>
<feature type="domain" description="K Homology" evidence="4">
    <location>
        <begin position="179"/>
        <end position="274"/>
    </location>
</feature>
<dbReference type="PANTHER" id="PTHR11208">
    <property type="entry name" value="RNA-BINDING PROTEIN RELATED"/>
    <property type="match status" value="1"/>
</dbReference>
<dbReference type="OMA" id="MNIMPRN"/>
<name>A0A4U6TZW9_SETVI</name>
<evidence type="ECO:0000256" key="1">
    <source>
        <dbReference type="ARBA" id="ARBA00022884"/>
    </source>
</evidence>
<dbReference type="InterPro" id="IPR036612">
    <property type="entry name" value="KH_dom_type_1_sf"/>
</dbReference>
<evidence type="ECO:0000256" key="2">
    <source>
        <dbReference type="PROSITE-ProRule" id="PRU00117"/>
    </source>
</evidence>
<evidence type="ECO:0000259" key="4">
    <source>
        <dbReference type="SMART" id="SM00322"/>
    </source>
</evidence>
<evidence type="ECO:0000256" key="3">
    <source>
        <dbReference type="SAM" id="MobiDB-lite"/>
    </source>
</evidence>
<dbReference type="GO" id="GO:0003729">
    <property type="term" value="F:mRNA binding"/>
    <property type="evidence" value="ECO:0007669"/>
    <property type="project" value="TreeGrafter"/>
</dbReference>
<feature type="compositionally biased region" description="Polar residues" evidence="3">
    <location>
        <begin position="1"/>
        <end position="11"/>
    </location>
</feature>
<gene>
    <name evidence="5" type="ORF">SEVIR_6G000900v2</name>
</gene>
<feature type="region of interest" description="Disordered" evidence="3">
    <location>
        <begin position="341"/>
        <end position="488"/>
    </location>
</feature>
<dbReference type="InterPro" id="IPR045071">
    <property type="entry name" value="BBP-like"/>
</dbReference>
<dbReference type="SUPFAM" id="SSF54791">
    <property type="entry name" value="Eukaryotic type KH-domain (KH-domain type I)"/>
    <property type="match status" value="1"/>
</dbReference>
<dbReference type="GO" id="GO:0005634">
    <property type="term" value="C:nucleus"/>
    <property type="evidence" value="ECO:0007669"/>
    <property type="project" value="TreeGrafter"/>
</dbReference>
<dbReference type="InterPro" id="IPR055256">
    <property type="entry name" value="KH_1_KHDC4/BBP-like"/>
</dbReference>
<feature type="region of interest" description="Disordered" evidence="3">
    <location>
        <begin position="1"/>
        <end position="21"/>
    </location>
</feature>
<dbReference type="Gene3D" id="3.30.1370.10">
    <property type="entry name" value="K Homology domain, type 1"/>
    <property type="match status" value="1"/>
</dbReference>
<dbReference type="InterPro" id="IPR004087">
    <property type="entry name" value="KH_dom"/>
</dbReference>
<dbReference type="AlphaFoldDB" id="A0A4U6TZW9"/>
<evidence type="ECO:0000313" key="5">
    <source>
        <dbReference type="EMBL" id="TKW08012.1"/>
    </source>
</evidence>
<dbReference type="EMBL" id="CM016557">
    <property type="protein sequence ID" value="TKW08012.1"/>
    <property type="molecule type" value="Genomic_DNA"/>
</dbReference>
<dbReference type="PANTHER" id="PTHR11208:SF98">
    <property type="entry name" value="RNA-BINDING KH DOMAIN-CONTAINING PROTEIN"/>
    <property type="match status" value="1"/>
</dbReference>
<dbReference type="GO" id="GO:0048024">
    <property type="term" value="P:regulation of mRNA splicing, via spliceosome"/>
    <property type="evidence" value="ECO:0007669"/>
    <property type="project" value="TreeGrafter"/>
</dbReference>
<dbReference type="SMART" id="SM00322">
    <property type="entry name" value="KH"/>
    <property type="match status" value="1"/>
</dbReference>